<proteinExistence type="predicted"/>
<evidence type="ECO:0000256" key="3">
    <source>
        <dbReference type="ARBA" id="ARBA00022588"/>
    </source>
</evidence>
<dbReference type="EMBL" id="JACVVK020000047">
    <property type="protein sequence ID" value="KAK7498984.1"/>
    <property type="molecule type" value="Genomic_DNA"/>
</dbReference>
<evidence type="ECO:0000256" key="1">
    <source>
        <dbReference type="ARBA" id="ARBA00022499"/>
    </source>
</evidence>
<comment type="caution">
    <text evidence="8">The sequence shown here is derived from an EMBL/GenBank/DDBJ whole genome shotgun (WGS) entry which is preliminary data.</text>
</comment>
<evidence type="ECO:0000313" key="8">
    <source>
        <dbReference type="EMBL" id="KAK7498984.1"/>
    </source>
</evidence>
<keyword evidence="2" id="KW-0597">Phosphoprotein</keyword>
<name>A0ABD0LJ41_9CAEN</name>
<evidence type="ECO:0000259" key="7">
    <source>
        <dbReference type="Pfam" id="PF16739"/>
    </source>
</evidence>
<evidence type="ECO:0000256" key="6">
    <source>
        <dbReference type="SAM" id="MobiDB-lite"/>
    </source>
</evidence>
<dbReference type="GO" id="GO:0045087">
    <property type="term" value="P:innate immune response"/>
    <property type="evidence" value="ECO:0007669"/>
    <property type="project" value="UniProtKB-KW"/>
</dbReference>
<evidence type="ECO:0000313" key="9">
    <source>
        <dbReference type="Proteomes" id="UP001519460"/>
    </source>
</evidence>
<protein>
    <recommendedName>
        <fullName evidence="7">Caspase recruitment domain-containing protein</fullName>
    </recommendedName>
</protein>
<keyword evidence="4" id="KW-0832">Ubl conjugation</keyword>
<feature type="region of interest" description="Disordered" evidence="6">
    <location>
        <begin position="209"/>
        <end position="257"/>
    </location>
</feature>
<evidence type="ECO:0000256" key="5">
    <source>
        <dbReference type="ARBA" id="ARBA00022859"/>
    </source>
</evidence>
<keyword evidence="9" id="KW-1185">Reference proteome</keyword>
<dbReference type="InterPro" id="IPR031964">
    <property type="entry name" value="CARD_dom"/>
</dbReference>
<sequence>MSADDSKSGEASLYEHHEHLIEVFFDFILDNLRVTHLLLELHLEEVRRVTPRLHKLENDNDLRGAAKELMLAIKRSEEPEKWKMFFGALRQDGASLILDTLLEEKEGDLWHTERRNLIDVFKKDLQEALDLERILPAALDKELIHKEDADNLKTMIKDGSHARAIGTFLIILHRRKTEWYKDFLTILHDHNYKNLAETIEPGFGKKLREQRAHTEQEEMKRVDREAAASRRGGGESRHADPRPAAEGEGGLHDSLDQ</sequence>
<evidence type="ECO:0000256" key="2">
    <source>
        <dbReference type="ARBA" id="ARBA00022553"/>
    </source>
</evidence>
<organism evidence="8 9">
    <name type="scientific">Batillaria attramentaria</name>
    <dbReference type="NCBI Taxonomy" id="370345"/>
    <lineage>
        <taxon>Eukaryota</taxon>
        <taxon>Metazoa</taxon>
        <taxon>Spiralia</taxon>
        <taxon>Lophotrochozoa</taxon>
        <taxon>Mollusca</taxon>
        <taxon>Gastropoda</taxon>
        <taxon>Caenogastropoda</taxon>
        <taxon>Sorbeoconcha</taxon>
        <taxon>Cerithioidea</taxon>
        <taxon>Batillariidae</taxon>
        <taxon>Batillaria</taxon>
    </lineage>
</organism>
<accession>A0ABD0LJ41</accession>
<feature type="non-terminal residue" evidence="8">
    <location>
        <position position="257"/>
    </location>
</feature>
<keyword evidence="5" id="KW-0391">Immunity</keyword>
<gene>
    <name evidence="8" type="ORF">BaRGS_00009793</name>
</gene>
<dbReference type="Gene3D" id="1.10.533.10">
    <property type="entry name" value="Death Domain, Fas"/>
    <property type="match status" value="2"/>
</dbReference>
<keyword evidence="1" id="KW-1017">Isopeptide bond</keyword>
<dbReference type="InterPro" id="IPR011029">
    <property type="entry name" value="DEATH-like_dom_sf"/>
</dbReference>
<evidence type="ECO:0000256" key="4">
    <source>
        <dbReference type="ARBA" id="ARBA00022843"/>
    </source>
</evidence>
<keyword evidence="3" id="KW-0399">Innate immunity</keyword>
<reference evidence="8 9" key="1">
    <citation type="journal article" date="2023" name="Sci. Data">
        <title>Genome assembly of the Korean intertidal mud-creeper Batillaria attramentaria.</title>
        <authorList>
            <person name="Patra A.K."/>
            <person name="Ho P.T."/>
            <person name="Jun S."/>
            <person name="Lee S.J."/>
            <person name="Kim Y."/>
            <person name="Won Y.J."/>
        </authorList>
    </citation>
    <scope>NUCLEOTIDE SEQUENCE [LARGE SCALE GENOMIC DNA]</scope>
    <source>
        <strain evidence="8">Wonlab-2016</strain>
    </source>
</reference>
<dbReference type="Proteomes" id="UP001519460">
    <property type="component" value="Unassembled WGS sequence"/>
</dbReference>
<dbReference type="SUPFAM" id="SSF47986">
    <property type="entry name" value="DEATH domain"/>
    <property type="match status" value="1"/>
</dbReference>
<dbReference type="Pfam" id="PF16739">
    <property type="entry name" value="CARD_2"/>
    <property type="match status" value="1"/>
</dbReference>
<dbReference type="AlphaFoldDB" id="A0ABD0LJ41"/>
<feature type="domain" description="Caspase recruitment" evidence="7">
    <location>
        <begin position="113"/>
        <end position="201"/>
    </location>
</feature>
<dbReference type="GO" id="GO:0005737">
    <property type="term" value="C:cytoplasm"/>
    <property type="evidence" value="ECO:0007669"/>
    <property type="project" value="UniProtKB-ARBA"/>
</dbReference>